<organism evidence="1">
    <name type="scientific">Providencia stuartii</name>
    <dbReference type="NCBI Taxonomy" id="588"/>
    <lineage>
        <taxon>Bacteria</taxon>
        <taxon>Pseudomonadati</taxon>
        <taxon>Pseudomonadota</taxon>
        <taxon>Gammaproteobacteria</taxon>
        <taxon>Enterobacterales</taxon>
        <taxon>Morganellaceae</taxon>
        <taxon>Providencia</taxon>
    </lineage>
</organism>
<gene>
    <name evidence="1" type="ORF">RG298_003638</name>
</gene>
<accession>A0AAI9DEW7</accession>
<sequence>MITPLAVNAFTALTNTQKTTSNNHHGIAQKVGNAWQAKSVQSPEISNQPNSNLTEAEIAEVNQLLAQLKVNDTDGDTSIESHRENFLVIYQKLINAPKDKKIALITNIQKMLEVPNTYDNQELLSITFKRAIYRYNAISLMNQPLIEQMNDQIHSISLEGNDEEEEYKFY</sequence>
<evidence type="ECO:0000313" key="1">
    <source>
        <dbReference type="EMBL" id="EMJ5135865.1"/>
    </source>
</evidence>
<name>A0AAI9DEW7_PROST</name>
<dbReference type="EMBL" id="ABMABF030000014">
    <property type="protein sequence ID" value="EMJ5135865.1"/>
    <property type="molecule type" value="Genomic_DNA"/>
</dbReference>
<proteinExistence type="predicted"/>
<reference evidence="1" key="1">
    <citation type="submission" date="2024-02" db="EMBL/GenBank/DDBJ databases">
        <authorList>
            <consortium name="Clinical and Environmental Microbiology Branch: Whole genome sequencing antimicrobial resistance pathogens in the healthcare setting"/>
        </authorList>
    </citation>
    <scope>NUCLEOTIDE SEQUENCE</scope>
    <source>
        <strain evidence="1">2021GO-0154</strain>
    </source>
</reference>
<dbReference type="AlphaFoldDB" id="A0AAI9DEW7"/>
<protein>
    <submittedName>
        <fullName evidence="1">Uncharacterized protein</fullName>
    </submittedName>
</protein>
<comment type="caution">
    <text evidence="1">The sequence shown here is derived from an EMBL/GenBank/DDBJ whole genome shotgun (WGS) entry which is preliminary data.</text>
</comment>